<dbReference type="Proteomes" id="UP000297814">
    <property type="component" value="Unassembled WGS sequence"/>
</dbReference>
<feature type="domain" description="Heterokaryon incompatibility" evidence="1">
    <location>
        <begin position="7"/>
        <end position="123"/>
    </location>
</feature>
<evidence type="ECO:0000313" key="2">
    <source>
        <dbReference type="EMBL" id="TGO34667.1"/>
    </source>
</evidence>
<dbReference type="Pfam" id="PF06985">
    <property type="entry name" value="HET"/>
    <property type="match status" value="1"/>
</dbReference>
<organism evidence="2 3">
    <name type="scientific">Botrytis hyacinthi</name>
    <dbReference type="NCBI Taxonomy" id="278943"/>
    <lineage>
        <taxon>Eukaryota</taxon>
        <taxon>Fungi</taxon>
        <taxon>Dikarya</taxon>
        <taxon>Ascomycota</taxon>
        <taxon>Pezizomycotina</taxon>
        <taxon>Leotiomycetes</taxon>
        <taxon>Helotiales</taxon>
        <taxon>Sclerotiniaceae</taxon>
        <taxon>Botrytis</taxon>
    </lineage>
</organism>
<sequence length="454" mass="52423">MLREINFSQLSNIFQDALCVVQKLGGRYIWIDSLCIIQDSETDWLVESASMCDVYSNSHCNICATAARNGSERMFRDREPLQVQQGWFQTASDEDNHCVVDEDAWEKEVEDGMLSSRAWVCQERLLSRRNLHFGSRQLFWECLEHEASETFPKGFLQRGVRSSGVKPQVKVLVNGIEKCQSDMSFEGGQIWQKIVELYMKGNLTFKTDRLVAIGGMANEAAKHIGGRYLAGVWEKHLIYGILWNAREYPSNLSKFTEAPLEKEEYTAPSWSWASFNAEIEFPSKACGSEGIEQFSQILETHVDLAIDNPFGKVCGGYIKLKGDIASATSWREEFSGWYLDFESGDVRGGRKWGKMFIHFFCDFKDMTEIEGREVYLLPACRFHLGSGEWQVRGLILFPTNRARWEFRRCGMFWYQDDKEHETMMSECRSFTREQKIQSPEFGLQDDGQFIIKIF</sequence>
<keyword evidence="3" id="KW-1185">Reference proteome</keyword>
<comment type="caution">
    <text evidence="2">The sequence shown here is derived from an EMBL/GenBank/DDBJ whole genome shotgun (WGS) entry which is preliminary data.</text>
</comment>
<proteinExistence type="predicted"/>
<dbReference type="EMBL" id="PQXK01000187">
    <property type="protein sequence ID" value="TGO34667.1"/>
    <property type="molecule type" value="Genomic_DNA"/>
</dbReference>
<reference evidence="2 3" key="1">
    <citation type="submission" date="2017-12" db="EMBL/GenBank/DDBJ databases">
        <title>Comparative genomics of Botrytis spp.</title>
        <authorList>
            <person name="Valero-Jimenez C.A."/>
            <person name="Tapia P."/>
            <person name="Veloso J."/>
            <person name="Silva-Moreno E."/>
            <person name="Staats M."/>
            <person name="Valdes J.H."/>
            <person name="Van Kan J.A.L."/>
        </authorList>
    </citation>
    <scope>NUCLEOTIDE SEQUENCE [LARGE SCALE GENOMIC DNA]</scope>
    <source>
        <strain evidence="2 3">Bh0001</strain>
    </source>
</reference>
<dbReference type="PANTHER" id="PTHR33112">
    <property type="entry name" value="DOMAIN PROTEIN, PUTATIVE-RELATED"/>
    <property type="match status" value="1"/>
</dbReference>
<name>A0A4Z1GLQ0_9HELO</name>
<dbReference type="PANTHER" id="PTHR33112:SF10">
    <property type="entry name" value="TOL"/>
    <property type="match status" value="1"/>
</dbReference>
<evidence type="ECO:0000313" key="3">
    <source>
        <dbReference type="Proteomes" id="UP000297814"/>
    </source>
</evidence>
<evidence type="ECO:0000259" key="1">
    <source>
        <dbReference type="Pfam" id="PF06985"/>
    </source>
</evidence>
<protein>
    <recommendedName>
        <fullName evidence="1">Heterokaryon incompatibility domain-containing protein</fullName>
    </recommendedName>
</protein>
<dbReference type="AlphaFoldDB" id="A0A4Z1GLQ0"/>
<gene>
    <name evidence="2" type="ORF">BHYA_0187g00170</name>
</gene>
<accession>A0A4Z1GLQ0</accession>
<dbReference type="InterPro" id="IPR010730">
    <property type="entry name" value="HET"/>
</dbReference>